<dbReference type="PRINTS" id="PR00081">
    <property type="entry name" value="GDHRDH"/>
</dbReference>
<evidence type="ECO:0000256" key="10">
    <source>
        <dbReference type="SAM" id="SignalP"/>
    </source>
</evidence>
<evidence type="ECO:0000256" key="5">
    <source>
        <dbReference type="ARBA" id="ARBA00022691"/>
    </source>
</evidence>
<keyword evidence="4" id="KW-0808">Transferase</keyword>
<keyword evidence="6" id="KW-0560">Oxidoreductase</keyword>
<evidence type="ECO:0000256" key="8">
    <source>
        <dbReference type="ARBA" id="ARBA00023453"/>
    </source>
</evidence>
<feature type="signal peptide" evidence="10">
    <location>
        <begin position="1"/>
        <end position="22"/>
    </location>
</feature>
<dbReference type="SUPFAM" id="SSF53335">
    <property type="entry name" value="S-adenosyl-L-methionine-dependent methyltransferases"/>
    <property type="match status" value="1"/>
</dbReference>
<keyword evidence="7" id="KW-0276">Fatty acid metabolism</keyword>
<evidence type="ECO:0000313" key="12">
    <source>
        <dbReference type="Proteomes" id="UP001142489"/>
    </source>
</evidence>
<dbReference type="InterPro" id="IPR029063">
    <property type="entry name" value="SAM-dependent_MTases_sf"/>
</dbReference>
<evidence type="ECO:0000256" key="3">
    <source>
        <dbReference type="ARBA" id="ARBA00022603"/>
    </source>
</evidence>
<dbReference type="GO" id="GO:0008171">
    <property type="term" value="F:O-methyltransferase activity"/>
    <property type="evidence" value="ECO:0007669"/>
    <property type="project" value="InterPro"/>
</dbReference>
<dbReference type="GO" id="GO:0032259">
    <property type="term" value="P:methylation"/>
    <property type="evidence" value="ECO:0007669"/>
    <property type="project" value="UniProtKB-KW"/>
</dbReference>
<evidence type="ECO:0000256" key="7">
    <source>
        <dbReference type="ARBA" id="ARBA00023160"/>
    </source>
</evidence>
<proteinExistence type="inferred from homology"/>
<organism evidence="11 12">
    <name type="scientific">Phrynocephalus forsythii</name>
    <dbReference type="NCBI Taxonomy" id="171643"/>
    <lineage>
        <taxon>Eukaryota</taxon>
        <taxon>Metazoa</taxon>
        <taxon>Chordata</taxon>
        <taxon>Craniata</taxon>
        <taxon>Vertebrata</taxon>
        <taxon>Euteleostomi</taxon>
        <taxon>Lepidosauria</taxon>
        <taxon>Squamata</taxon>
        <taxon>Bifurcata</taxon>
        <taxon>Unidentata</taxon>
        <taxon>Episquamata</taxon>
        <taxon>Toxicofera</taxon>
        <taxon>Iguania</taxon>
        <taxon>Acrodonta</taxon>
        <taxon>Agamidae</taxon>
        <taxon>Agaminae</taxon>
        <taxon>Phrynocephalus</taxon>
    </lineage>
</organism>
<protein>
    <submittedName>
        <fullName evidence="11">Uncharacterized protein</fullName>
    </submittedName>
</protein>
<keyword evidence="12" id="KW-1185">Reference proteome</keyword>
<dbReference type="GO" id="GO:0016616">
    <property type="term" value="F:oxidoreductase activity, acting on the CH-OH group of donors, NAD or NADP as acceptor"/>
    <property type="evidence" value="ECO:0007669"/>
    <property type="project" value="TreeGrafter"/>
</dbReference>
<dbReference type="Pfam" id="PF00106">
    <property type="entry name" value="adh_short"/>
    <property type="match status" value="1"/>
</dbReference>
<reference evidence="11" key="1">
    <citation type="journal article" date="2023" name="DNA Res.">
        <title>Chromosome-level genome assembly of Phrynocephalus forsythii using third-generation DNA sequencing and Hi-C analysis.</title>
        <authorList>
            <person name="Qi Y."/>
            <person name="Zhao W."/>
            <person name="Zhao Y."/>
            <person name="Niu C."/>
            <person name="Cao S."/>
            <person name="Zhang Y."/>
        </authorList>
    </citation>
    <scope>NUCLEOTIDE SEQUENCE</scope>
    <source>
        <tissue evidence="11">Muscle</tissue>
    </source>
</reference>
<dbReference type="FunFam" id="3.40.50.720:FF:000084">
    <property type="entry name" value="Short-chain dehydrogenase reductase"/>
    <property type="match status" value="1"/>
</dbReference>
<dbReference type="InterPro" id="IPR002935">
    <property type="entry name" value="SAM_O-MeTrfase"/>
</dbReference>
<keyword evidence="3" id="KW-0489">Methyltransferase</keyword>
<feature type="chain" id="PRO_5040304448" evidence="10">
    <location>
        <begin position="23"/>
        <end position="398"/>
    </location>
</feature>
<comment type="pathway">
    <text evidence="1">Lipid metabolism; fatty acid biosynthesis.</text>
</comment>
<dbReference type="Gene3D" id="3.40.50.720">
    <property type="entry name" value="NAD(P)-binding Rossmann-like Domain"/>
    <property type="match status" value="1"/>
</dbReference>
<dbReference type="SUPFAM" id="SSF51735">
    <property type="entry name" value="NAD(P)-binding Rossmann-fold domains"/>
    <property type="match status" value="1"/>
</dbReference>
<keyword evidence="7" id="KW-0275">Fatty acid biosynthesis</keyword>
<sequence>MSGAKRILSIGALQVPCLLAMAEVIPDDRSIIVCALQPYFGESSQEAFDFSPHSNKIRTKIGPITDSLKELAAMGEDFDIIFIDADQKNPAVSYRFVVENHLLRMDGMLCIENVLMKGWGYPENTADENVLDVKTLNQVINSDPHMEQVVLPLQGGLMLVRRSLKCTEQEKIPRGVVKDEVFKGHRGRRILDRLQLAGKVAYVTGGGQGIGRAFCHALGEAGAKVAVVDLVPAKADAVACELNLKGIRSIPIAADITQPGDVQKMVDTIVAKWGTVHIACNNAGINMNSPSEETSLEEWDKTFNVNLRGLFLCCQAAGRIMLNQGYGKIINTASMASLIVPHPQKQLAYNASKAGVVKLTQTLGTEWIDRGVRVNCISPSFSGTKEINLSNPQASVER</sequence>
<keyword evidence="10" id="KW-0732">Signal</keyword>
<keyword evidence="7" id="KW-0444">Lipid biosynthesis</keyword>
<dbReference type="PROSITE" id="PS51682">
    <property type="entry name" value="SAM_OMT_I"/>
    <property type="match status" value="1"/>
</dbReference>
<evidence type="ECO:0000256" key="1">
    <source>
        <dbReference type="ARBA" id="ARBA00005194"/>
    </source>
</evidence>
<keyword evidence="5" id="KW-0949">S-adenosyl-L-methionine</keyword>
<keyword evidence="7" id="KW-0443">Lipid metabolism</keyword>
<dbReference type="PANTHER" id="PTHR42760:SF115">
    <property type="entry name" value="3-OXOACYL-[ACYL-CARRIER-PROTEIN] REDUCTASE FABG"/>
    <property type="match status" value="1"/>
</dbReference>
<dbReference type="PANTHER" id="PTHR42760">
    <property type="entry name" value="SHORT-CHAIN DEHYDROGENASES/REDUCTASES FAMILY MEMBER"/>
    <property type="match status" value="1"/>
</dbReference>
<comment type="similarity">
    <text evidence="8">Belongs to the class I-like SAM-binding methyltransferase superfamily. Cation-dependent O-methyltransferase family.</text>
</comment>
<evidence type="ECO:0000256" key="6">
    <source>
        <dbReference type="ARBA" id="ARBA00023002"/>
    </source>
</evidence>
<dbReference type="AlphaFoldDB" id="A0A9Q0XLK1"/>
<dbReference type="InterPro" id="IPR002347">
    <property type="entry name" value="SDR_fam"/>
</dbReference>
<dbReference type="InterPro" id="IPR036291">
    <property type="entry name" value="NAD(P)-bd_dom_sf"/>
</dbReference>
<evidence type="ECO:0000256" key="4">
    <source>
        <dbReference type="ARBA" id="ARBA00022679"/>
    </source>
</evidence>
<comment type="similarity">
    <text evidence="2 9">Belongs to the short-chain dehydrogenases/reductases (SDR) family.</text>
</comment>
<evidence type="ECO:0000256" key="9">
    <source>
        <dbReference type="RuleBase" id="RU000363"/>
    </source>
</evidence>
<evidence type="ECO:0000313" key="11">
    <source>
        <dbReference type="EMBL" id="KAJ7317033.1"/>
    </source>
</evidence>
<comment type="caution">
    <text evidence="11">The sequence shown here is derived from an EMBL/GenBank/DDBJ whole genome shotgun (WGS) entry which is preliminary data.</text>
</comment>
<dbReference type="Pfam" id="PF01596">
    <property type="entry name" value="Methyltransf_3"/>
    <property type="match status" value="1"/>
</dbReference>
<dbReference type="GO" id="GO:0006633">
    <property type="term" value="P:fatty acid biosynthetic process"/>
    <property type="evidence" value="ECO:0007669"/>
    <property type="project" value="UniProtKB-KW"/>
</dbReference>
<name>A0A9Q0XLK1_9SAUR</name>
<dbReference type="OrthoDB" id="1669814at2759"/>
<dbReference type="Gene3D" id="3.40.50.150">
    <property type="entry name" value="Vaccinia Virus protein VP39"/>
    <property type="match status" value="1"/>
</dbReference>
<accession>A0A9Q0XLK1</accession>
<evidence type="ECO:0000256" key="2">
    <source>
        <dbReference type="ARBA" id="ARBA00006484"/>
    </source>
</evidence>
<dbReference type="EMBL" id="JAPFRF010000011">
    <property type="protein sequence ID" value="KAJ7317033.1"/>
    <property type="molecule type" value="Genomic_DNA"/>
</dbReference>
<gene>
    <name evidence="11" type="ORF">JRQ81_003195</name>
</gene>
<dbReference type="Proteomes" id="UP001142489">
    <property type="component" value="Unassembled WGS sequence"/>
</dbReference>
<dbReference type="PRINTS" id="PR00080">
    <property type="entry name" value="SDRFAMILY"/>
</dbReference>